<feature type="coiled-coil region" evidence="11">
    <location>
        <begin position="664"/>
        <end position="691"/>
    </location>
</feature>
<reference evidence="13" key="1">
    <citation type="thesis" date="2020" institute="ProQuest LLC" country="789 East Eisenhower Parkway, Ann Arbor, MI, USA">
        <title>Comparative Genomics and Chromosome Evolution.</title>
        <authorList>
            <person name="Mudd A.B."/>
        </authorList>
    </citation>
    <scope>NUCLEOTIDE SEQUENCE</scope>
    <source>
        <strain evidence="13">HN-11 Male</strain>
        <tissue evidence="13">Kidney and liver</tissue>
    </source>
</reference>
<comment type="subcellular location">
    <subcellularLocation>
        <location evidence="3">Cytoplasm</location>
    </subcellularLocation>
    <subcellularLocation>
        <location evidence="2">Nucleus</location>
    </subcellularLocation>
</comment>
<feature type="region of interest" description="Disordered" evidence="12">
    <location>
        <begin position="1"/>
        <end position="52"/>
    </location>
</feature>
<evidence type="ECO:0000256" key="11">
    <source>
        <dbReference type="SAM" id="Coils"/>
    </source>
</evidence>
<feature type="coiled-coil region" evidence="11">
    <location>
        <begin position="560"/>
        <end position="634"/>
    </location>
</feature>
<dbReference type="Proteomes" id="UP000770717">
    <property type="component" value="Unassembled WGS sequence"/>
</dbReference>
<keyword evidence="7" id="KW-0221">Differentiation</keyword>
<keyword evidence="8 11" id="KW-0175">Coiled coil</keyword>
<feature type="region of interest" description="Disordered" evidence="12">
    <location>
        <begin position="713"/>
        <end position="737"/>
    </location>
</feature>
<keyword evidence="5" id="KW-0217">Developmental protein</keyword>
<evidence type="ECO:0000256" key="8">
    <source>
        <dbReference type="ARBA" id="ARBA00023054"/>
    </source>
</evidence>
<dbReference type="AlphaFoldDB" id="A0A8J6EMV6"/>
<evidence type="ECO:0000256" key="4">
    <source>
        <dbReference type="ARBA" id="ARBA00016468"/>
    </source>
</evidence>
<evidence type="ECO:0000313" key="14">
    <source>
        <dbReference type="Proteomes" id="UP000770717"/>
    </source>
</evidence>
<dbReference type="GO" id="GO:0005814">
    <property type="term" value="C:centriole"/>
    <property type="evidence" value="ECO:0007669"/>
    <property type="project" value="TreeGrafter"/>
</dbReference>
<feature type="region of interest" description="Disordered" evidence="12">
    <location>
        <begin position="749"/>
        <end position="770"/>
    </location>
</feature>
<evidence type="ECO:0000313" key="13">
    <source>
        <dbReference type="EMBL" id="KAG9471746.1"/>
    </source>
</evidence>
<evidence type="ECO:0000256" key="12">
    <source>
        <dbReference type="SAM" id="MobiDB-lite"/>
    </source>
</evidence>
<evidence type="ECO:0000256" key="2">
    <source>
        <dbReference type="ARBA" id="ARBA00004123"/>
    </source>
</evidence>
<evidence type="ECO:0000256" key="1">
    <source>
        <dbReference type="ARBA" id="ARBA00003936"/>
    </source>
</evidence>
<keyword evidence="14" id="KW-1185">Reference proteome</keyword>
<dbReference type="GO" id="GO:0005737">
    <property type="term" value="C:cytoplasm"/>
    <property type="evidence" value="ECO:0007669"/>
    <property type="project" value="UniProtKB-SubCell"/>
</dbReference>
<feature type="region of interest" description="Disordered" evidence="12">
    <location>
        <begin position="143"/>
        <end position="165"/>
    </location>
</feature>
<dbReference type="GO" id="GO:0005634">
    <property type="term" value="C:nucleus"/>
    <property type="evidence" value="ECO:0007669"/>
    <property type="project" value="UniProtKB-SubCell"/>
</dbReference>
<name>A0A8J6EMV6_ELECQ</name>
<feature type="region of interest" description="Disordered" evidence="12">
    <location>
        <begin position="67"/>
        <end position="98"/>
    </location>
</feature>
<evidence type="ECO:0000256" key="3">
    <source>
        <dbReference type="ARBA" id="ARBA00004496"/>
    </source>
</evidence>
<evidence type="ECO:0000256" key="10">
    <source>
        <dbReference type="ARBA" id="ARBA00031932"/>
    </source>
</evidence>
<evidence type="ECO:0000256" key="5">
    <source>
        <dbReference type="ARBA" id="ARBA00022473"/>
    </source>
</evidence>
<organism evidence="13 14">
    <name type="scientific">Eleutherodactylus coqui</name>
    <name type="common">Puerto Rican coqui</name>
    <dbReference type="NCBI Taxonomy" id="57060"/>
    <lineage>
        <taxon>Eukaryota</taxon>
        <taxon>Metazoa</taxon>
        <taxon>Chordata</taxon>
        <taxon>Craniata</taxon>
        <taxon>Vertebrata</taxon>
        <taxon>Euteleostomi</taxon>
        <taxon>Amphibia</taxon>
        <taxon>Batrachia</taxon>
        <taxon>Anura</taxon>
        <taxon>Neobatrachia</taxon>
        <taxon>Hyloidea</taxon>
        <taxon>Eleutherodactylidae</taxon>
        <taxon>Eleutherodactylinae</taxon>
        <taxon>Eleutherodactylus</taxon>
        <taxon>Eleutherodactylus</taxon>
    </lineage>
</organism>
<sequence>MDKRTLNPPPIFLTSGAPGVSGLIPPSHFESRRQQSAPPPLAPLPPPPSPEAELLADLTKELATLKRENELLKKRQDKGDGARARSLDRHPPDLPPSESRALEIIAHQMREIQKLEKAAAAAQDKEEEVLRLTQEMEDLKKTCKEAEQVEERRRQEEERRREAEKGADALKLQELQLLAESHKMESDKLRIRVRSLESQIQDERDEKKLEATRLREELHVANEKREAVEAEMSRSRLELESQNALVLQLRTYIGELVPDTRQVEEQKREKTELQTTIQLLNKERDALQTSMLLLQTRLSSLSHILSLQEANICKKSDGRSDGQKTQRLLKLWREKVFSLMVQLKSEDINKENDHRETQDKICSLENSLQQNDQQLTLYSHAMQDRTAELEMERVQNKCLQDKLTAAGATAASLSSRTQKAEETVQQLKRMIDSFAQAFHTQEHSFREALQRLVNLGQRVTFATKRVDTIQGLVAQRLALVKLRQDEEQPSDLQTDDNLCRPSYEDLRAEVNLLNEERDRLSAELKRSALLIEGRVTETRDKLEAEIEAGHRAASLLRASLHETEEREQVLTEQVVALEKRLQEACETATRLQEQLQHQKEEYERELQDKVRAIEENATQQLAQMERHLHEARRGHTKAVVALRQTERQMQREKTRSQETISTLEDAARVREKQLTRQLQDAERDKNLLTATLQQEGLIASYQKNRLAAVQSTDIDEEKVQRPSEANRAASTAGGKGSLSSMLVNLQSLGASVLADDNDDEEEEEEEDFRH</sequence>
<feature type="compositionally biased region" description="Basic and acidic residues" evidence="12">
    <location>
        <begin position="67"/>
        <end position="92"/>
    </location>
</feature>
<dbReference type="PANTHER" id="PTHR46822">
    <property type="entry name" value="COILED-COIL ALPHA-HELICAL ROD PROTEIN 1"/>
    <property type="match status" value="1"/>
</dbReference>
<feature type="compositionally biased region" description="Pro residues" evidence="12">
    <location>
        <begin position="37"/>
        <end position="50"/>
    </location>
</feature>
<feature type="coiled-coil region" evidence="11">
    <location>
        <begin position="410"/>
        <end position="437"/>
    </location>
</feature>
<feature type="compositionally biased region" description="Acidic residues" evidence="12">
    <location>
        <begin position="755"/>
        <end position="770"/>
    </location>
</feature>
<dbReference type="InterPro" id="IPR009800">
    <property type="entry name" value="HCR"/>
</dbReference>
<dbReference type="Pfam" id="PF07111">
    <property type="entry name" value="HCR"/>
    <property type="match status" value="1"/>
</dbReference>
<dbReference type="OrthoDB" id="193258at2759"/>
<keyword evidence="6" id="KW-0963">Cytoplasm</keyword>
<dbReference type="GO" id="GO:0006611">
    <property type="term" value="P:protein export from nucleus"/>
    <property type="evidence" value="ECO:0007669"/>
    <property type="project" value="TreeGrafter"/>
</dbReference>
<dbReference type="GO" id="GO:0030154">
    <property type="term" value="P:cell differentiation"/>
    <property type="evidence" value="ECO:0007669"/>
    <property type="project" value="UniProtKB-KW"/>
</dbReference>
<gene>
    <name evidence="13" type="ORF">GDO78_023083</name>
</gene>
<evidence type="ECO:0000256" key="6">
    <source>
        <dbReference type="ARBA" id="ARBA00022490"/>
    </source>
</evidence>
<comment type="function">
    <text evidence="1">May be a regulator of keratinocyte proliferation or differentiation.</text>
</comment>
<proteinExistence type="predicted"/>
<evidence type="ECO:0000256" key="7">
    <source>
        <dbReference type="ARBA" id="ARBA00022782"/>
    </source>
</evidence>
<comment type="caution">
    <text evidence="13">The sequence shown here is derived from an EMBL/GenBank/DDBJ whole genome shotgun (WGS) entry which is preliminary data.</text>
</comment>
<keyword evidence="9" id="KW-0539">Nucleus</keyword>
<dbReference type="EMBL" id="WNTK01000107">
    <property type="protein sequence ID" value="KAG9471746.1"/>
    <property type="molecule type" value="Genomic_DNA"/>
</dbReference>
<dbReference type="PANTHER" id="PTHR46822:SF1">
    <property type="entry name" value="COILED-COIL ALPHA-HELICAL ROD PROTEIN 1"/>
    <property type="match status" value="1"/>
</dbReference>
<evidence type="ECO:0000256" key="9">
    <source>
        <dbReference type="ARBA" id="ARBA00023242"/>
    </source>
</evidence>
<accession>A0A8J6EMV6</accession>
<protein>
    <recommendedName>
        <fullName evidence="4">Coiled-coil alpha-helical rod protein 1</fullName>
    </recommendedName>
    <alternativeName>
        <fullName evidence="10">Alpha-helical coiled-coil rod protein</fullName>
    </alternativeName>
</protein>